<dbReference type="GeneID" id="109069893"/>
<dbReference type="PANTHER" id="PTHR28664:SF2">
    <property type="entry name" value="BRAIN-ENRICHED GUANYLATE KINASE-ASSOCIATED PROTEIN"/>
    <property type="match status" value="1"/>
</dbReference>
<feature type="compositionally biased region" description="Low complexity" evidence="4">
    <location>
        <begin position="109"/>
        <end position="138"/>
    </location>
</feature>
<dbReference type="SMR" id="A0A9Q9YZK9"/>
<protein>
    <submittedName>
        <fullName evidence="5">Brain-enriched guanylate kinase-associated protein</fullName>
    </submittedName>
</protein>
<feature type="region of interest" description="Disordered" evidence="4">
    <location>
        <begin position="366"/>
        <end position="429"/>
    </location>
</feature>
<evidence type="ECO:0000256" key="4">
    <source>
        <dbReference type="SAM" id="MobiDB-lite"/>
    </source>
</evidence>
<reference evidence="5" key="1">
    <citation type="submission" date="2025-08" db="UniProtKB">
        <authorList>
            <consortium name="RefSeq"/>
        </authorList>
    </citation>
    <scope>IDENTIFICATION</scope>
    <source>
        <tissue evidence="5">Muscle</tissue>
    </source>
</reference>
<organism evidence="5">
    <name type="scientific">Cyprinus carpio</name>
    <name type="common">Common carp</name>
    <dbReference type="NCBI Taxonomy" id="7962"/>
    <lineage>
        <taxon>Eukaryota</taxon>
        <taxon>Metazoa</taxon>
        <taxon>Chordata</taxon>
        <taxon>Craniata</taxon>
        <taxon>Vertebrata</taxon>
        <taxon>Euteleostomi</taxon>
        <taxon>Actinopterygii</taxon>
        <taxon>Neopterygii</taxon>
        <taxon>Teleostei</taxon>
        <taxon>Ostariophysi</taxon>
        <taxon>Cypriniformes</taxon>
        <taxon>Cyprinidae</taxon>
        <taxon>Cyprininae</taxon>
        <taxon>Cyprinus</taxon>
    </lineage>
</organism>
<evidence type="ECO:0000256" key="1">
    <source>
        <dbReference type="ARBA" id="ARBA00004170"/>
    </source>
</evidence>
<feature type="region of interest" description="Disordered" evidence="4">
    <location>
        <begin position="656"/>
        <end position="689"/>
    </location>
</feature>
<feature type="compositionally biased region" description="Basic and acidic residues" evidence="4">
    <location>
        <begin position="656"/>
        <end position="667"/>
    </location>
</feature>
<evidence type="ECO:0000256" key="2">
    <source>
        <dbReference type="ARBA" id="ARBA00022553"/>
    </source>
</evidence>
<proteinExistence type="predicted"/>
<keyword evidence="2" id="KW-0597">Phosphoprotein</keyword>
<feature type="region of interest" description="Disordered" evidence="4">
    <location>
        <begin position="568"/>
        <end position="587"/>
    </location>
</feature>
<dbReference type="AlphaFoldDB" id="A0A9Q9YZK9"/>
<dbReference type="GO" id="GO:0045202">
    <property type="term" value="C:synapse"/>
    <property type="evidence" value="ECO:0007669"/>
    <property type="project" value="TreeGrafter"/>
</dbReference>
<name>A0A9Q9YZK9_CYPCA</name>
<dbReference type="PANTHER" id="PTHR28664">
    <property type="entry name" value="TIGHT JUNCTION-ASSOCIATED PROTEIN 1"/>
    <property type="match status" value="1"/>
</dbReference>
<evidence type="ECO:0000313" key="5">
    <source>
        <dbReference type="RefSeq" id="XP_042629296.1"/>
    </source>
</evidence>
<evidence type="ECO:0000256" key="3">
    <source>
        <dbReference type="ARBA" id="ARBA00023136"/>
    </source>
</evidence>
<feature type="region of interest" description="Disordered" evidence="4">
    <location>
        <begin position="743"/>
        <end position="783"/>
    </location>
</feature>
<feature type="compositionally biased region" description="Basic and acidic residues" evidence="4">
    <location>
        <begin position="568"/>
        <end position="577"/>
    </location>
</feature>
<feature type="region of interest" description="Disordered" evidence="4">
    <location>
        <begin position="1"/>
        <end position="93"/>
    </location>
</feature>
<dbReference type="RefSeq" id="XP_042629296.1">
    <property type="nucleotide sequence ID" value="XM_042773362.1"/>
</dbReference>
<feature type="compositionally biased region" description="Polar residues" evidence="4">
    <location>
        <begin position="414"/>
        <end position="423"/>
    </location>
</feature>
<dbReference type="GO" id="GO:0016020">
    <property type="term" value="C:membrane"/>
    <property type="evidence" value="ECO:0007669"/>
    <property type="project" value="UniProtKB-SubCell"/>
</dbReference>
<dbReference type="KEGG" id="ccar:109069893"/>
<keyword evidence="3" id="KW-0472">Membrane</keyword>
<feature type="compositionally biased region" description="Polar residues" evidence="4">
    <location>
        <begin position="181"/>
        <end position="208"/>
    </location>
</feature>
<feature type="compositionally biased region" description="Polar residues" evidence="4">
    <location>
        <begin position="753"/>
        <end position="766"/>
    </location>
</feature>
<keyword evidence="5" id="KW-0808">Transferase</keyword>
<feature type="compositionally biased region" description="Low complexity" evidence="4">
    <location>
        <begin position="220"/>
        <end position="233"/>
    </location>
</feature>
<feature type="compositionally biased region" description="Low complexity" evidence="4">
    <location>
        <begin position="706"/>
        <end position="716"/>
    </location>
</feature>
<feature type="compositionally biased region" description="Polar residues" evidence="4">
    <location>
        <begin position="1"/>
        <end position="26"/>
    </location>
</feature>
<dbReference type="OrthoDB" id="9217007at2759"/>
<feature type="region of interest" description="Disordered" evidence="4">
    <location>
        <begin position="174"/>
        <end position="233"/>
    </location>
</feature>
<gene>
    <name evidence="5" type="primary">LOC109069893</name>
</gene>
<feature type="region of interest" description="Disordered" evidence="4">
    <location>
        <begin position="603"/>
        <end position="629"/>
    </location>
</feature>
<sequence>MEAKMQNGSSKTGRGVTVNGTVSTLKRQPRPKTASGRQERGSCSSTASCPVFSGCQSDLDEELQPRCPSSLSSPSLHRPGSTSNLKGSVSSLQGSLSSLKGSVVSLKSFPTSSTLQSSSLSLRSSSPSLRSSSSSQRSSSEDDSWDTNSWSSGATCLLRSSIKQHSEEVFRVRAVSVSRPEGTSDSETGYQNSDSCQGSVVGSESQDGAEQVDVGRRDSSSSQGTSVASTTSSNLEQKIEEKLKFSQFLDEVTCRVLEPECLQAFGVPIRQKESPCPQTSSPQCLNLTPVSSPWFGSSRDSTCNSRDSNVYKWAKCMPSCKILDASETLRRTQEEMEMLGRTYLETDIDRVRREDEVSSTHLRDVEKRTLQTSGKSSCGCPSPVLKRSDGAPQPPHRTTSLPRPAVSGIMVSDGNASSSSSLQEQKEDLRRRLDCTTHKLQQLQSESESTRQYLETELRRAQDQLDKFTEKLRRIQSSYAALQRINQDMEEKIHRMTQHHEEEKRSLNREIVTLKNHLMEDKITIQKLREDNDLYRKDCNLAAQLLQCGKSPYRAHKLSELPADLQERVSSHMEQQGRGRSAALHHSFSDAVPTAVIGRVLEKPEPGRSCPVTRSPSPQAPEFPSGTDNKVQWHTAYKSSDLYCSDTALYCPSDERRRDRWPERRQSADQSGRIRGHTSTDSNLDDESFHLHEDPFRGFVLGSLPSSSRYSSCSTASDEKDHVMSSSQQALFTDWRERKNLSSYGKERPGFPKSSSSQHVGSQNGRSGDRRVHVPADPTDGWRQMSMEDISSFSPFSFPERHFTLGPAMIKADPLYSSFQEEDNIFRRRVPDPRFPASVGSSPALYPKMSPNALKAERGLMFRSKGSTSSFFITENTKDKENTTKDALQRDYAEESPGSSVESLNQGLDVQKYKDLQNPGAQKMMPQHQKFGNAGLSRKNSLTKAQLYGTLLN</sequence>
<accession>A0A9Q9YZK9</accession>
<dbReference type="GO" id="GO:0016301">
    <property type="term" value="F:kinase activity"/>
    <property type="evidence" value="ECO:0007669"/>
    <property type="project" value="UniProtKB-KW"/>
</dbReference>
<comment type="subcellular location">
    <subcellularLocation>
        <location evidence="1">Membrane</location>
        <topology evidence="1">Peripheral membrane protein</topology>
    </subcellularLocation>
</comment>
<feature type="region of interest" description="Disordered" evidence="4">
    <location>
        <begin position="706"/>
        <end position="729"/>
    </location>
</feature>
<keyword evidence="5" id="KW-0418">Kinase</keyword>
<dbReference type="Proteomes" id="UP001155660">
    <property type="component" value="Chromosome A17"/>
</dbReference>
<dbReference type="InterPro" id="IPR043441">
    <property type="entry name" value="Tjap1/BEGAIN"/>
</dbReference>
<feature type="region of interest" description="Disordered" evidence="4">
    <location>
        <begin position="109"/>
        <end position="149"/>
    </location>
</feature>